<keyword evidence="4" id="KW-0539">Nucleus</keyword>
<dbReference type="PANTHER" id="PTHR33124:SF9">
    <property type="entry name" value="TRANSCRIPTION FACTOR"/>
    <property type="match status" value="1"/>
</dbReference>
<organism evidence="6 7">
    <name type="scientific">Ensete ventricosum</name>
    <name type="common">Abyssinian banana</name>
    <name type="synonym">Musa ensete</name>
    <dbReference type="NCBI Taxonomy" id="4639"/>
    <lineage>
        <taxon>Eukaryota</taxon>
        <taxon>Viridiplantae</taxon>
        <taxon>Streptophyta</taxon>
        <taxon>Embryophyta</taxon>
        <taxon>Tracheophyta</taxon>
        <taxon>Spermatophyta</taxon>
        <taxon>Magnoliopsida</taxon>
        <taxon>Liliopsida</taxon>
        <taxon>Zingiberales</taxon>
        <taxon>Musaceae</taxon>
        <taxon>Ensete</taxon>
    </lineage>
</organism>
<evidence type="ECO:0000256" key="4">
    <source>
        <dbReference type="ARBA" id="ARBA00023242"/>
    </source>
</evidence>
<comment type="caution">
    <text evidence="6">The sequence shown here is derived from an EMBL/GenBank/DDBJ whole genome shotgun (WGS) entry which is preliminary data.</text>
</comment>
<dbReference type="AlphaFoldDB" id="A0A426XZV8"/>
<dbReference type="GO" id="GO:0006355">
    <property type="term" value="P:regulation of DNA-templated transcription"/>
    <property type="evidence" value="ECO:0007669"/>
    <property type="project" value="InterPro"/>
</dbReference>
<protein>
    <recommendedName>
        <fullName evidence="8">BHLH domain-containing protein</fullName>
    </recommendedName>
</protein>
<evidence type="ECO:0008006" key="8">
    <source>
        <dbReference type="Google" id="ProtNLM"/>
    </source>
</evidence>
<dbReference type="InterPro" id="IPR044549">
    <property type="entry name" value="bHLH_AtIBH1-like"/>
</dbReference>
<sequence length="108" mass="12272">MRERHRGGYSLSCMARPLEMKKPSSSSGRAATTTTRRRRRRTVPPREKEGSPENSVQGKLRKLESIIPGRQDDSIEGLLMRTADYISFLELQVDVLKSLSHLYGVSRL</sequence>
<name>A0A426XZV8_ENSVE</name>
<dbReference type="EMBL" id="AMZH03016068">
    <property type="protein sequence ID" value="RRT45068.1"/>
    <property type="molecule type" value="Genomic_DNA"/>
</dbReference>
<evidence type="ECO:0000256" key="5">
    <source>
        <dbReference type="SAM" id="MobiDB-lite"/>
    </source>
</evidence>
<proteinExistence type="predicted"/>
<evidence type="ECO:0000256" key="1">
    <source>
        <dbReference type="ARBA" id="ARBA00004123"/>
    </source>
</evidence>
<evidence type="ECO:0000256" key="3">
    <source>
        <dbReference type="ARBA" id="ARBA00023163"/>
    </source>
</evidence>
<evidence type="ECO:0000313" key="6">
    <source>
        <dbReference type="EMBL" id="RRT45068.1"/>
    </source>
</evidence>
<gene>
    <name evidence="6" type="ORF">B296_00055375</name>
</gene>
<dbReference type="InterPro" id="IPR044660">
    <property type="entry name" value="IBH1-like"/>
</dbReference>
<keyword evidence="3" id="KW-0804">Transcription</keyword>
<dbReference type="Proteomes" id="UP000287651">
    <property type="component" value="Unassembled WGS sequence"/>
</dbReference>
<evidence type="ECO:0000313" key="7">
    <source>
        <dbReference type="Proteomes" id="UP000287651"/>
    </source>
</evidence>
<feature type="region of interest" description="Disordered" evidence="5">
    <location>
        <begin position="1"/>
        <end position="67"/>
    </location>
</feature>
<accession>A0A426XZV8</accession>
<comment type="subcellular location">
    <subcellularLocation>
        <location evidence="1">Nucleus</location>
    </subcellularLocation>
</comment>
<evidence type="ECO:0000256" key="2">
    <source>
        <dbReference type="ARBA" id="ARBA00023015"/>
    </source>
</evidence>
<keyword evidence="2" id="KW-0805">Transcription regulation</keyword>
<dbReference type="GO" id="GO:0005634">
    <property type="term" value="C:nucleus"/>
    <property type="evidence" value="ECO:0007669"/>
    <property type="project" value="UniProtKB-SubCell"/>
</dbReference>
<dbReference type="CDD" id="cd11444">
    <property type="entry name" value="bHLH_AtIBH1_like"/>
    <property type="match status" value="1"/>
</dbReference>
<dbReference type="PANTHER" id="PTHR33124">
    <property type="entry name" value="TRANSCRIPTION FACTOR IBH1-LIKE 1"/>
    <property type="match status" value="1"/>
</dbReference>
<reference evidence="6 7" key="1">
    <citation type="journal article" date="2014" name="Agronomy (Basel)">
        <title>A Draft Genome Sequence for Ensete ventricosum, the Drought-Tolerant Tree Against Hunger.</title>
        <authorList>
            <person name="Harrison J."/>
            <person name="Moore K.A."/>
            <person name="Paszkiewicz K."/>
            <person name="Jones T."/>
            <person name="Grant M."/>
            <person name="Ambacheew D."/>
            <person name="Muzemil S."/>
            <person name="Studholme D.J."/>
        </authorList>
    </citation>
    <scope>NUCLEOTIDE SEQUENCE [LARGE SCALE GENOMIC DNA]</scope>
</reference>